<accession>A0A367QCG6</accession>
<reference evidence="2" key="1">
    <citation type="submission" date="2016-04" db="EMBL/GenBank/DDBJ databases">
        <authorList>
            <person name="Tabuchi Yagui T.R."/>
        </authorList>
    </citation>
    <scope>NUCLEOTIDE SEQUENCE [LARGE SCALE GENOMIC DNA]</scope>
    <source>
        <strain evidence="2">NIES-26</strain>
    </source>
</reference>
<dbReference type="EMBL" id="LXQD01000328">
    <property type="protein sequence ID" value="RCJ21839.1"/>
    <property type="molecule type" value="Genomic_DNA"/>
</dbReference>
<comment type="caution">
    <text evidence="2">The sequence shown here is derived from an EMBL/GenBank/DDBJ whole genome shotgun (WGS) entry which is preliminary data.</text>
</comment>
<protein>
    <submittedName>
        <fullName evidence="2">Uncharacterized protein</fullName>
    </submittedName>
</protein>
<dbReference type="Proteomes" id="UP000252107">
    <property type="component" value="Unassembled WGS sequence"/>
</dbReference>
<evidence type="ECO:0000313" key="2">
    <source>
        <dbReference type="EMBL" id="RCJ21839.1"/>
    </source>
</evidence>
<gene>
    <name evidence="2" type="ORF">A6770_04175</name>
</gene>
<keyword evidence="3" id="KW-1185">Reference proteome</keyword>
<feature type="region of interest" description="Disordered" evidence="1">
    <location>
        <begin position="76"/>
        <end position="148"/>
    </location>
</feature>
<organism evidence="2 3">
    <name type="scientific">Nostoc minutum NIES-26</name>
    <dbReference type="NCBI Taxonomy" id="1844469"/>
    <lineage>
        <taxon>Bacteria</taxon>
        <taxon>Bacillati</taxon>
        <taxon>Cyanobacteriota</taxon>
        <taxon>Cyanophyceae</taxon>
        <taxon>Nostocales</taxon>
        <taxon>Nostocaceae</taxon>
        <taxon>Nostoc</taxon>
    </lineage>
</organism>
<feature type="compositionally biased region" description="Polar residues" evidence="1">
    <location>
        <begin position="85"/>
        <end position="97"/>
    </location>
</feature>
<name>A0A367QCG6_9NOSO</name>
<feature type="compositionally biased region" description="Polar residues" evidence="1">
    <location>
        <begin position="105"/>
        <end position="115"/>
    </location>
</feature>
<dbReference type="AlphaFoldDB" id="A0A367QCG6"/>
<evidence type="ECO:0000256" key="1">
    <source>
        <dbReference type="SAM" id="MobiDB-lite"/>
    </source>
</evidence>
<feature type="compositionally biased region" description="Polar residues" evidence="1">
    <location>
        <begin position="134"/>
        <end position="148"/>
    </location>
</feature>
<sequence length="379" mass="39358">MEASTVNPIFSGGNTSGAGNSLAGSINGNPIAGSASSTIPGGGINPFAGEGGSKLQQLIFDRLKLVLGDDFPNDAKNPFAGGKNPFTNGGSSHQQSPFDPLNIIRGNNTPYSGNNPAAGGLPFNKDNAPIGNGNRDSGSNNATLGNFNSNSGNDSATIGNGNWNFNNNNATIGNGNWQFGGDNATIGNGNWYWDDGSNNATLGNGNWHFGSDNATIGNGNWDFGSNNTIIGNGNWVFTSGNTVVGNGNWLENKSNTTINVGNNTSQEIKADVDTVINSLMSGIGKDFTELTGDLEVSDIQTFNQLILSKGNSANASDAFGDIKQLLASLTETTGNGIPYPPVQNPQSVPEPTFSVPLIVMGLMCLLWSKFKKGRVGRSI</sequence>
<proteinExistence type="predicted"/>
<evidence type="ECO:0000313" key="3">
    <source>
        <dbReference type="Proteomes" id="UP000252107"/>
    </source>
</evidence>